<comment type="similarity">
    <text evidence="2">Belongs to the short-chain dehydrogenases/reductases (SDR) family. FabI subfamily.</text>
</comment>
<dbReference type="EMBL" id="UINC01002889">
    <property type="protein sequence ID" value="SVA01294.1"/>
    <property type="molecule type" value="Genomic_DNA"/>
</dbReference>
<dbReference type="InterPro" id="IPR014358">
    <property type="entry name" value="Enoyl-ACP_Rdtase_NADH"/>
</dbReference>
<keyword evidence="4" id="KW-0276">Fatty acid metabolism</keyword>
<keyword evidence="3" id="KW-0444">Lipid biosynthesis</keyword>
<evidence type="ECO:0000256" key="3">
    <source>
        <dbReference type="ARBA" id="ARBA00022516"/>
    </source>
</evidence>
<keyword evidence="7" id="KW-0275">Fatty acid biosynthesis</keyword>
<dbReference type="Gene3D" id="1.10.8.400">
    <property type="entry name" value="Enoyl acyl carrier protein reductase"/>
    <property type="match status" value="1"/>
</dbReference>
<evidence type="ECO:0000256" key="4">
    <source>
        <dbReference type="ARBA" id="ARBA00022832"/>
    </source>
</evidence>
<reference evidence="8" key="1">
    <citation type="submission" date="2018-05" db="EMBL/GenBank/DDBJ databases">
        <authorList>
            <person name="Lanie J.A."/>
            <person name="Ng W.-L."/>
            <person name="Kazmierczak K.M."/>
            <person name="Andrzejewski T.M."/>
            <person name="Davidsen T.M."/>
            <person name="Wayne K.J."/>
            <person name="Tettelin H."/>
            <person name="Glass J.I."/>
            <person name="Rusch D."/>
            <person name="Podicherti R."/>
            <person name="Tsui H.-C.T."/>
            <person name="Winkler M.E."/>
        </authorList>
    </citation>
    <scope>NUCLEOTIDE SEQUENCE</scope>
</reference>
<dbReference type="PANTHER" id="PTHR43159:SF2">
    <property type="entry name" value="ENOYL-[ACYL-CARRIER-PROTEIN] REDUCTASE [NADH], CHLOROPLASTIC"/>
    <property type="match status" value="1"/>
</dbReference>
<keyword evidence="6" id="KW-0443">Lipid metabolism</keyword>
<dbReference type="PRINTS" id="PR00081">
    <property type="entry name" value="GDHRDH"/>
</dbReference>
<evidence type="ECO:0000256" key="1">
    <source>
        <dbReference type="ARBA" id="ARBA00005194"/>
    </source>
</evidence>
<dbReference type="InterPro" id="IPR036291">
    <property type="entry name" value="NAD(P)-bd_dom_sf"/>
</dbReference>
<dbReference type="AlphaFoldDB" id="A0A381SCS5"/>
<keyword evidence="5" id="KW-0560">Oxidoreductase</keyword>
<dbReference type="Pfam" id="PF13561">
    <property type="entry name" value="adh_short_C2"/>
    <property type="match status" value="1"/>
</dbReference>
<dbReference type="InterPro" id="IPR002347">
    <property type="entry name" value="SDR_fam"/>
</dbReference>
<evidence type="ECO:0000313" key="8">
    <source>
        <dbReference type="EMBL" id="SVA01294.1"/>
    </source>
</evidence>
<name>A0A381SCS5_9ZZZZ</name>
<dbReference type="PIRSF" id="PIRSF000094">
    <property type="entry name" value="Enoyl-ACP_rdct"/>
    <property type="match status" value="1"/>
</dbReference>
<evidence type="ECO:0008006" key="9">
    <source>
        <dbReference type="Google" id="ProtNLM"/>
    </source>
</evidence>
<dbReference type="FunFam" id="1.10.8.400:FF:000001">
    <property type="entry name" value="Enoyl-[acyl-carrier-protein] reductase [NADH]"/>
    <property type="match status" value="1"/>
</dbReference>
<evidence type="ECO:0000256" key="6">
    <source>
        <dbReference type="ARBA" id="ARBA00023098"/>
    </source>
</evidence>
<organism evidence="8">
    <name type="scientific">marine metagenome</name>
    <dbReference type="NCBI Taxonomy" id="408172"/>
    <lineage>
        <taxon>unclassified sequences</taxon>
        <taxon>metagenomes</taxon>
        <taxon>ecological metagenomes</taxon>
    </lineage>
</organism>
<proteinExistence type="inferred from homology"/>
<dbReference type="GO" id="GO:0006633">
    <property type="term" value="P:fatty acid biosynthetic process"/>
    <property type="evidence" value="ECO:0007669"/>
    <property type="project" value="UniProtKB-KW"/>
</dbReference>
<dbReference type="PANTHER" id="PTHR43159">
    <property type="entry name" value="ENOYL-[ACYL-CARRIER-PROTEIN] REDUCTASE"/>
    <property type="match status" value="1"/>
</dbReference>
<evidence type="ECO:0000256" key="7">
    <source>
        <dbReference type="ARBA" id="ARBA00023160"/>
    </source>
</evidence>
<gene>
    <name evidence="8" type="ORF">METZ01_LOCUS54148</name>
</gene>
<protein>
    <recommendedName>
        <fullName evidence="9">Enoyl-ACP reductase</fullName>
    </recommendedName>
</protein>
<comment type="pathway">
    <text evidence="1">Lipid metabolism; fatty acid biosynthesis.</text>
</comment>
<evidence type="ECO:0000256" key="2">
    <source>
        <dbReference type="ARBA" id="ARBA00009233"/>
    </source>
</evidence>
<dbReference type="SUPFAM" id="SSF51735">
    <property type="entry name" value="NAD(P)-binding Rossmann-fold domains"/>
    <property type="match status" value="1"/>
</dbReference>
<dbReference type="Gene3D" id="3.40.50.720">
    <property type="entry name" value="NAD(P)-binding Rossmann-like Domain"/>
    <property type="match status" value="1"/>
</dbReference>
<evidence type="ECO:0000256" key="5">
    <source>
        <dbReference type="ARBA" id="ARBA00023002"/>
    </source>
</evidence>
<sequence length="213" mass="23400">MKENLLKLVSEWNYNPMIIECDVSNDNDITKLYADLNNANQKIDMLVHSIAMADKNELGGDYLNLSRNGFKLAMDISAYSFVSLCNGARQIMNEQGSIITFTFQASEKVFPGYNVMGTAKAALEHEVRQIAYTLGESKIRVNAVSAGPVDTLSSRVIQGYKNMKNAASEKSPLKRNITLDEVANSALFLLSDMSSGITGEILHVDSGYNIMGI</sequence>
<dbReference type="GO" id="GO:0004318">
    <property type="term" value="F:enoyl-[acyl-carrier-protein] reductase (NADH) activity"/>
    <property type="evidence" value="ECO:0007669"/>
    <property type="project" value="InterPro"/>
</dbReference>
<accession>A0A381SCS5</accession>